<evidence type="ECO:0000256" key="7">
    <source>
        <dbReference type="RuleBase" id="RU361238"/>
    </source>
</evidence>
<keyword evidence="4 7" id="KW-0378">Hydrolase</keyword>
<dbReference type="PANTHER" id="PTHR33938">
    <property type="entry name" value="FERULOYL ESTERASE B-RELATED"/>
    <property type="match status" value="1"/>
</dbReference>
<comment type="catalytic activity">
    <reaction evidence="6">
        <text>feruloyl-polysaccharide + H2O = ferulate + polysaccharide.</text>
        <dbReference type="EC" id="3.1.1.73"/>
    </reaction>
</comment>
<dbReference type="EMBL" id="JAUTXT010000026">
    <property type="protein sequence ID" value="KAK3673322.1"/>
    <property type="molecule type" value="Genomic_DNA"/>
</dbReference>
<comment type="caution">
    <text evidence="8">The sequence shown here is derived from an EMBL/GenBank/DDBJ whole genome shotgun (WGS) entry which is preliminary data.</text>
</comment>
<keyword evidence="2" id="KW-0624">Polysaccharide degradation</keyword>
<dbReference type="Pfam" id="PF07519">
    <property type="entry name" value="Tannase"/>
    <property type="match status" value="1"/>
</dbReference>
<dbReference type="AlphaFoldDB" id="A0AAE0WKD1"/>
<evidence type="ECO:0000256" key="1">
    <source>
        <dbReference type="ARBA" id="ARBA00022487"/>
    </source>
</evidence>
<accession>A0AAE0WKD1</accession>
<dbReference type="EC" id="3.1.1.-" evidence="7"/>
<comment type="similarity">
    <text evidence="7">Belongs to the tannase family.</text>
</comment>
<evidence type="ECO:0000256" key="3">
    <source>
        <dbReference type="ARBA" id="ARBA00022729"/>
    </source>
</evidence>
<keyword evidence="2" id="KW-0858">Xylan degradation</keyword>
<dbReference type="GO" id="GO:0030600">
    <property type="term" value="F:feruloyl esterase activity"/>
    <property type="evidence" value="ECO:0007669"/>
    <property type="project" value="UniProtKB-EC"/>
</dbReference>
<reference evidence="8" key="1">
    <citation type="submission" date="2023-07" db="EMBL/GenBank/DDBJ databases">
        <title>Black Yeasts Isolated from many extreme environments.</title>
        <authorList>
            <person name="Coleine C."/>
            <person name="Stajich J.E."/>
            <person name="Selbmann L."/>
        </authorList>
    </citation>
    <scope>NUCLEOTIDE SEQUENCE</scope>
    <source>
        <strain evidence="8">CCFEE 5485</strain>
    </source>
</reference>
<evidence type="ECO:0000256" key="5">
    <source>
        <dbReference type="ARBA" id="ARBA00023157"/>
    </source>
</evidence>
<evidence type="ECO:0000313" key="8">
    <source>
        <dbReference type="EMBL" id="KAK3673322.1"/>
    </source>
</evidence>
<name>A0AAE0WKD1_9PEZI</name>
<keyword evidence="2" id="KW-0119">Carbohydrate metabolism</keyword>
<keyword evidence="1" id="KW-0719">Serine esterase</keyword>
<evidence type="ECO:0000256" key="4">
    <source>
        <dbReference type="ARBA" id="ARBA00022801"/>
    </source>
</evidence>
<keyword evidence="9" id="KW-1185">Reference proteome</keyword>
<evidence type="ECO:0000313" key="9">
    <source>
        <dbReference type="Proteomes" id="UP001274830"/>
    </source>
</evidence>
<proteinExistence type="inferred from homology"/>
<organism evidence="8 9">
    <name type="scientific">Recurvomyces mirabilis</name>
    <dbReference type="NCBI Taxonomy" id="574656"/>
    <lineage>
        <taxon>Eukaryota</taxon>
        <taxon>Fungi</taxon>
        <taxon>Dikarya</taxon>
        <taxon>Ascomycota</taxon>
        <taxon>Pezizomycotina</taxon>
        <taxon>Dothideomycetes</taxon>
        <taxon>Dothideomycetidae</taxon>
        <taxon>Mycosphaerellales</taxon>
        <taxon>Teratosphaeriaceae</taxon>
        <taxon>Recurvomyces</taxon>
    </lineage>
</organism>
<dbReference type="InterPro" id="IPR011118">
    <property type="entry name" value="Tannase/feruloyl_esterase"/>
</dbReference>
<dbReference type="Proteomes" id="UP001274830">
    <property type="component" value="Unassembled WGS sequence"/>
</dbReference>
<sequence length="444" mass="48581">MRSSKRYRPPTADTKLFGFCCWCEAEQLQRYRAQCFTYYQIHGLNDSGVLNNVSFCQVYPKVSYGTGNDSLIFALWLPDVLQYERRFMAVGNGGMAGVIDYASMMTQLNSGYGLAVAGGNAGHLASDNNAGGGAAETYLPYLHDPAQVTAWIHNAISLFTPAAKAMTTKLSQAVLNFTNNAVVAACDTLDGVKDGLIEDPLRCNFDIESLVCQSTYGNPSNGSVTCLTPAQIAVFKTIYQGPVRSDNGSQLYPGFCLGSENQWLLQEGVLADAFSIPILQNLVYNDLSYNSSNFNWASDVTTLDAKAGSYIDEISPDLTSFRNRSGKMIVTQGWTDPLNAATWPIEHLEQVENFHNGDVSSFLNLFMVPGGGHCGAARYHPSVPATYHTVAALINWVERGQKPNHVLSTNPPDGSDRTRKLCPWPATTRYVQGDLNDWSSYVCE</sequence>
<gene>
    <name evidence="8" type="ORF">LTR78_006868</name>
</gene>
<keyword evidence="5" id="KW-1015">Disulfide bond</keyword>
<protein>
    <recommendedName>
        <fullName evidence="7">Carboxylic ester hydrolase</fullName>
        <ecNumber evidence="7">3.1.1.-</ecNumber>
    </recommendedName>
</protein>
<keyword evidence="3" id="KW-0732">Signal</keyword>
<dbReference type="GO" id="GO:0045493">
    <property type="term" value="P:xylan catabolic process"/>
    <property type="evidence" value="ECO:0007669"/>
    <property type="project" value="UniProtKB-KW"/>
</dbReference>
<evidence type="ECO:0000256" key="6">
    <source>
        <dbReference type="ARBA" id="ARBA00034075"/>
    </source>
</evidence>
<evidence type="ECO:0000256" key="2">
    <source>
        <dbReference type="ARBA" id="ARBA00022651"/>
    </source>
</evidence>
<dbReference type="PANTHER" id="PTHR33938:SF15">
    <property type="entry name" value="FERULOYL ESTERASE B-RELATED"/>
    <property type="match status" value="1"/>
</dbReference>